<dbReference type="PANTHER" id="PTHR43736">
    <property type="entry name" value="ADP-RIBOSE PYROPHOSPHATASE"/>
    <property type="match status" value="1"/>
</dbReference>
<protein>
    <submittedName>
        <fullName evidence="3">NUDIX domain-containing protein</fullName>
    </submittedName>
</protein>
<name>A0ABU8RJN6_9ACTN</name>
<dbReference type="InterPro" id="IPR015797">
    <property type="entry name" value="NUDIX_hydrolase-like_dom_sf"/>
</dbReference>
<reference evidence="3 4" key="1">
    <citation type="journal article" date="2017" name="Int. J. Syst. Evol. Microbiol.">
        <title>Pseudokineococcus basanitobsidens sp. nov., isolated from volcanic rock.</title>
        <authorList>
            <person name="Lee D.W."/>
            <person name="Park M.Y."/>
            <person name="Kim J.J."/>
            <person name="Kim B.S."/>
        </authorList>
    </citation>
    <scope>NUCLEOTIDE SEQUENCE [LARGE SCALE GENOMIC DNA]</scope>
    <source>
        <strain evidence="3 4">DSM 103726</strain>
    </source>
</reference>
<evidence type="ECO:0000259" key="2">
    <source>
        <dbReference type="PROSITE" id="PS51462"/>
    </source>
</evidence>
<dbReference type="Gene3D" id="3.90.79.10">
    <property type="entry name" value="Nucleoside Triphosphate Pyrophosphohydrolase"/>
    <property type="match status" value="1"/>
</dbReference>
<evidence type="ECO:0000313" key="4">
    <source>
        <dbReference type="Proteomes" id="UP001387100"/>
    </source>
</evidence>
<dbReference type="Pfam" id="PF00293">
    <property type="entry name" value="NUDIX"/>
    <property type="match status" value="1"/>
</dbReference>
<dbReference type="PANTHER" id="PTHR43736:SF1">
    <property type="entry name" value="DIHYDRONEOPTERIN TRIPHOSPHATE DIPHOSPHATASE"/>
    <property type="match status" value="1"/>
</dbReference>
<keyword evidence="4" id="KW-1185">Reference proteome</keyword>
<feature type="non-terminal residue" evidence="3">
    <location>
        <position position="1"/>
    </location>
</feature>
<dbReference type="EMBL" id="JBBIAA010000006">
    <property type="protein sequence ID" value="MEJ5945278.1"/>
    <property type="molecule type" value="Genomic_DNA"/>
</dbReference>
<sequence>AQELLRRRYLAHLDVPGALRRGGAPDHLTASALVLDATGTHTLLVLHRRGGFWVQPGGHLEPDDPGTREGAARELHEETGLPASAVVVSELPADLDHHVLGDGFGRCRSHLDVAHLAVADRSAPVRASAESDDVAWWPLDALPGADGGPAVVGDLPPRLARAARGMRAA</sequence>
<comment type="caution">
    <text evidence="3">The sequence shown here is derived from an EMBL/GenBank/DDBJ whole genome shotgun (WGS) entry which is preliminary data.</text>
</comment>
<dbReference type="RefSeq" id="WP_339574658.1">
    <property type="nucleotide sequence ID" value="NZ_JBBIAA010000006.1"/>
</dbReference>
<dbReference type="SUPFAM" id="SSF55811">
    <property type="entry name" value="Nudix"/>
    <property type="match status" value="1"/>
</dbReference>
<evidence type="ECO:0000256" key="1">
    <source>
        <dbReference type="ARBA" id="ARBA00005582"/>
    </source>
</evidence>
<comment type="similarity">
    <text evidence="1">Belongs to the Nudix hydrolase family.</text>
</comment>
<accession>A0ABU8RJN6</accession>
<proteinExistence type="inferred from homology"/>
<gene>
    <name evidence="3" type="ORF">WDZ17_08225</name>
</gene>
<dbReference type="Proteomes" id="UP001387100">
    <property type="component" value="Unassembled WGS sequence"/>
</dbReference>
<feature type="domain" description="Nudix hydrolase" evidence="2">
    <location>
        <begin position="25"/>
        <end position="163"/>
    </location>
</feature>
<evidence type="ECO:0000313" key="3">
    <source>
        <dbReference type="EMBL" id="MEJ5945278.1"/>
    </source>
</evidence>
<dbReference type="CDD" id="cd03674">
    <property type="entry name" value="NUDIX_Hydrolase"/>
    <property type="match status" value="1"/>
</dbReference>
<dbReference type="InterPro" id="IPR000086">
    <property type="entry name" value="NUDIX_hydrolase_dom"/>
</dbReference>
<organism evidence="3 4">
    <name type="scientific">Pseudokineococcus basanitobsidens</name>
    <dbReference type="NCBI Taxonomy" id="1926649"/>
    <lineage>
        <taxon>Bacteria</taxon>
        <taxon>Bacillati</taxon>
        <taxon>Actinomycetota</taxon>
        <taxon>Actinomycetes</taxon>
        <taxon>Kineosporiales</taxon>
        <taxon>Kineosporiaceae</taxon>
        <taxon>Pseudokineococcus</taxon>
    </lineage>
</organism>
<dbReference type="PROSITE" id="PS51462">
    <property type="entry name" value="NUDIX"/>
    <property type="match status" value="1"/>
</dbReference>